<sequence length="314" mass="33152">MPDDIPIPDQHGRLAVVTGANSGIGFETARRLAQAGAEVVLAVRDPAKGAEAVERIHAAHPAARVSAAQLDLSDLASVASFARTQLDRDRPLDLLVNNAGIMAVPSRRTTADGFELQFGTNHLGHFALTGRLLPLLRRGSAPRVVTVSSGAHLFGTLDFDDLQGERRYGAWRAYGASKLANLIFTRELQRRSTRHGWGILSTAAHPGSTVTNLQTTGPNLGTARRGRGLTGLVMALPGMSQQPEQGALPSLYAATSPDATGGGYYGPGGLFGLTGLPAPARSRRSASDEALATRLWEVSEQLTRVHYGQSVPAS</sequence>
<accession>A0A345STF3</accession>
<evidence type="ECO:0000313" key="3">
    <source>
        <dbReference type="EMBL" id="AXI77008.1"/>
    </source>
</evidence>
<dbReference type="KEGG" id="stri:C7M71_005645"/>
<dbReference type="PRINTS" id="PR00081">
    <property type="entry name" value="GDHRDH"/>
</dbReference>
<dbReference type="PANTHER" id="PTHR24320">
    <property type="entry name" value="RETINOL DEHYDROGENASE"/>
    <property type="match status" value="1"/>
</dbReference>
<comment type="similarity">
    <text evidence="1">Belongs to the short-chain dehydrogenases/reductases (SDR) family.</text>
</comment>
<proteinExistence type="inferred from homology"/>
<dbReference type="EMBL" id="CP031264">
    <property type="protein sequence ID" value="AXI77008.1"/>
    <property type="molecule type" value="Genomic_DNA"/>
</dbReference>
<dbReference type="NCBIfam" id="NF004513">
    <property type="entry name" value="PRK05854.1"/>
    <property type="match status" value="1"/>
</dbReference>
<dbReference type="Pfam" id="PF00106">
    <property type="entry name" value="adh_short"/>
    <property type="match status" value="1"/>
</dbReference>
<keyword evidence="4" id="KW-1185">Reference proteome</keyword>
<dbReference type="PANTHER" id="PTHR24320:SF148">
    <property type="entry name" value="NAD(P)-BINDING ROSSMANN-FOLD SUPERFAMILY PROTEIN"/>
    <property type="match status" value="1"/>
</dbReference>
<reference evidence="4" key="1">
    <citation type="submission" date="2018-07" db="EMBL/GenBank/DDBJ databases">
        <title>Streptacidiphilus bronchialis DSM 106435 chromosome.</title>
        <authorList>
            <person name="Batra D."/>
            <person name="Gulvik C.A."/>
        </authorList>
    </citation>
    <scope>NUCLEOTIDE SEQUENCE [LARGE SCALE GENOMIC DNA]</scope>
    <source>
        <strain evidence="4">DSM 106435</strain>
    </source>
</reference>
<dbReference type="Gene3D" id="3.40.50.720">
    <property type="entry name" value="NAD(P)-binding Rossmann-like Domain"/>
    <property type="match status" value="1"/>
</dbReference>
<dbReference type="AlphaFoldDB" id="A0A345STF3"/>
<name>A0A345STF3_9ACTN</name>
<dbReference type="SUPFAM" id="SSF51735">
    <property type="entry name" value="NAD(P)-binding Rossmann-fold domains"/>
    <property type="match status" value="1"/>
</dbReference>
<dbReference type="GO" id="GO:0016491">
    <property type="term" value="F:oxidoreductase activity"/>
    <property type="evidence" value="ECO:0007669"/>
    <property type="project" value="UniProtKB-KW"/>
</dbReference>
<evidence type="ECO:0000256" key="1">
    <source>
        <dbReference type="ARBA" id="ARBA00006484"/>
    </source>
</evidence>
<evidence type="ECO:0000256" key="2">
    <source>
        <dbReference type="ARBA" id="ARBA00023002"/>
    </source>
</evidence>
<dbReference type="OrthoDB" id="4577644at2"/>
<dbReference type="InterPro" id="IPR036291">
    <property type="entry name" value="NAD(P)-bd_dom_sf"/>
</dbReference>
<protein>
    <submittedName>
        <fullName evidence="3">SDR family NAD(P)-dependent oxidoreductase</fullName>
    </submittedName>
</protein>
<dbReference type="Proteomes" id="UP000249340">
    <property type="component" value="Chromosome"/>
</dbReference>
<gene>
    <name evidence="3" type="ORF">C7M71_005645</name>
</gene>
<dbReference type="NCBIfam" id="NF004846">
    <property type="entry name" value="PRK06197.1"/>
    <property type="match status" value="1"/>
</dbReference>
<evidence type="ECO:0000313" key="4">
    <source>
        <dbReference type="Proteomes" id="UP000249340"/>
    </source>
</evidence>
<dbReference type="InterPro" id="IPR002347">
    <property type="entry name" value="SDR_fam"/>
</dbReference>
<dbReference type="CDD" id="cd05327">
    <property type="entry name" value="retinol-DH_like_SDR_c_like"/>
    <property type="match status" value="1"/>
</dbReference>
<keyword evidence="2" id="KW-0560">Oxidoreductase</keyword>
<organism evidence="3 4">
    <name type="scientific">Peterkaempfera bronchialis</name>
    <dbReference type="NCBI Taxonomy" id="2126346"/>
    <lineage>
        <taxon>Bacteria</taxon>
        <taxon>Bacillati</taxon>
        <taxon>Actinomycetota</taxon>
        <taxon>Actinomycetes</taxon>
        <taxon>Kitasatosporales</taxon>
        <taxon>Streptomycetaceae</taxon>
        <taxon>Peterkaempfera</taxon>
    </lineage>
</organism>
<dbReference type="RefSeq" id="WP_111491892.1">
    <property type="nucleotide sequence ID" value="NZ_CP031264.1"/>
</dbReference>